<dbReference type="PANTHER" id="PTHR43818:SF11">
    <property type="entry name" value="BCDNA.GH03377"/>
    <property type="match status" value="1"/>
</dbReference>
<dbReference type="SUPFAM" id="SSF51735">
    <property type="entry name" value="NAD(P)-binding Rossmann-fold domains"/>
    <property type="match status" value="1"/>
</dbReference>
<sequence>MSEAGAPRPLVVGLVGAGPWATNVLAPMLAAGPETTLAGVWTPSGASARGLAVAHGAHAFESFEALVAHVDAVAFAVPPGAQAELAGRAARAGRHLLLDKPLAFDVPAAERVVAAVEAAGVVTQLMLTHRYRAATREWLEGARAARPERARLTFLSGAFVRGPYANAWRREYGVLHDLGPHAFDLLEALLGPIEGVMGSGDLRRSVKLAFTHAGGAVSEAELSGVSELPKTVFTIECECETGTLAFDAVAASSESPWAEVRRSFARAVHGGARPAHDAARGLALQRAIARALVALK</sequence>
<gene>
    <name evidence="3" type="ORF">HZA61_00390</name>
</gene>
<evidence type="ECO:0000313" key="3">
    <source>
        <dbReference type="EMBL" id="MBI5167921.1"/>
    </source>
</evidence>
<dbReference type="EMBL" id="JACRIW010000004">
    <property type="protein sequence ID" value="MBI5167921.1"/>
    <property type="molecule type" value="Genomic_DNA"/>
</dbReference>
<comment type="caution">
    <text evidence="3">The sequence shown here is derived from an EMBL/GenBank/DDBJ whole genome shotgun (WGS) entry which is preliminary data.</text>
</comment>
<name>A0A933W7H7_UNCEI</name>
<protein>
    <submittedName>
        <fullName evidence="3">Gfo/Idh/MocA family oxidoreductase</fullName>
    </submittedName>
</protein>
<dbReference type="InterPro" id="IPR036291">
    <property type="entry name" value="NAD(P)-bd_dom_sf"/>
</dbReference>
<organism evidence="3 4">
    <name type="scientific">Eiseniibacteriota bacterium</name>
    <dbReference type="NCBI Taxonomy" id="2212470"/>
    <lineage>
        <taxon>Bacteria</taxon>
        <taxon>Candidatus Eiseniibacteriota</taxon>
    </lineage>
</organism>
<evidence type="ECO:0000313" key="4">
    <source>
        <dbReference type="Proteomes" id="UP000696931"/>
    </source>
</evidence>
<dbReference type="InterPro" id="IPR000683">
    <property type="entry name" value="Gfo/Idh/MocA-like_OxRdtase_N"/>
</dbReference>
<dbReference type="GO" id="GO:0016491">
    <property type="term" value="F:oxidoreductase activity"/>
    <property type="evidence" value="ECO:0007669"/>
    <property type="project" value="UniProtKB-KW"/>
</dbReference>
<dbReference type="GO" id="GO:0000166">
    <property type="term" value="F:nucleotide binding"/>
    <property type="evidence" value="ECO:0007669"/>
    <property type="project" value="InterPro"/>
</dbReference>
<dbReference type="PANTHER" id="PTHR43818">
    <property type="entry name" value="BCDNA.GH03377"/>
    <property type="match status" value="1"/>
</dbReference>
<dbReference type="InterPro" id="IPR050463">
    <property type="entry name" value="Gfo/Idh/MocA_oxidrdct_glycsds"/>
</dbReference>
<reference evidence="3" key="1">
    <citation type="submission" date="2020-07" db="EMBL/GenBank/DDBJ databases">
        <title>Huge and variable diversity of episymbiotic CPR bacteria and DPANN archaea in groundwater ecosystems.</title>
        <authorList>
            <person name="He C.Y."/>
            <person name="Keren R."/>
            <person name="Whittaker M."/>
            <person name="Farag I.F."/>
            <person name="Doudna J."/>
            <person name="Cate J.H.D."/>
            <person name="Banfield J.F."/>
        </authorList>
    </citation>
    <scope>NUCLEOTIDE SEQUENCE</scope>
    <source>
        <strain evidence="3">NC_groundwater_1813_Pr3_B-0.1um_71_17</strain>
    </source>
</reference>
<dbReference type="Pfam" id="PF01408">
    <property type="entry name" value="GFO_IDH_MocA"/>
    <property type="match status" value="1"/>
</dbReference>
<dbReference type="Gene3D" id="3.40.50.720">
    <property type="entry name" value="NAD(P)-binding Rossmann-like Domain"/>
    <property type="match status" value="1"/>
</dbReference>
<accession>A0A933W7H7</accession>
<keyword evidence="1" id="KW-0560">Oxidoreductase</keyword>
<evidence type="ECO:0000259" key="2">
    <source>
        <dbReference type="Pfam" id="PF01408"/>
    </source>
</evidence>
<dbReference type="AlphaFoldDB" id="A0A933W7H7"/>
<dbReference type="Gene3D" id="3.30.360.10">
    <property type="entry name" value="Dihydrodipicolinate Reductase, domain 2"/>
    <property type="match status" value="1"/>
</dbReference>
<proteinExistence type="predicted"/>
<evidence type="ECO:0000256" key="1">
    <source>
        <dbReference type="ARBA" id="ARBA00023002"/>
    </source>
</evidence>
<dbReference type="Proteomes" id="UP000696931">
    <property type="component" value="Unassembled WGS sequence"/>
</dbReference>
<feature type="domain" description="Gfo/Idh/MocA-like oxidoreductase N-terminal" evidence="2">
    <location>
        <begin position="12"/>
        <end position="124"/>
    </location>
</feature>
<dbReference type="SUPFAM" id="SSF55347">
    <property type="entry name" value="Glyceraldehyde-3-phosphate dehydrogenase-like, C-terminal domain"/>
    <property type="match status" value="1"/>
</dbReference>